<proteinExistence type="predicted"/>
<protein>
    <submittedName>
        <fullName evidence="1">Calcium-binding protein</fullName>
    </submittedName>
</protein>
<dbReference type="EMBL" id="JAKLJA010000089">
    <property type="protein sequence ID" value="MCG5079023.1"/>
    <property type="molecule type" value="Genomic_DNA"/>
</dbReference>
<name>A0A9X1ZZT6_9BURK</name>
<keyword evidence="2" id="KW-1185">Reference proteome</keyword>
<evidence type="ECO:0000313" key="2">
    <source>
        <dbReference type="Proteomes" id="UP001139308"/>
    </source>
</evidence>
<evidence type="ECO:0000313" key="1">
    <source>
        <dbReference type="EMBL" id="MCG5079023.1"/>
    </source>
</evidence>
<accession>A0A9X1ZZT6</accession>
<comment type="caution">
    <text evidence="1">The sequence shown here is derived from an EMBL/GenBank/DDBJ whole genome shotgun (WGS) entry which is preliminary data.</text>
</comment>
<dbReference type="Proteomes" id="UP001139308">
    <property type="component" value="Unassembled WGS sequence"/>
</dbReference>
<organism evidence="1 2">
    <name type="scientific">Paraburkholderia tagetis</name>
    <dbReference type="NCBI Taxonomy" id="2913261"/>
    <lineage>
        <taxon>Bacteria</taxon>
        <taxon>Pseudomonadati</taxon>
        <taxon>Pseudomonadota</taxon>
        <taxon>Betaproteobacteria</taxon>
        <taxon>Burkholderiales</taxon>
        <taxon>Burkholderiaceae</taxon>
        <taxon>Paraburkholderia</taxon>
    </lineage>
</organism>
<sequence>MAGIKPNAEREHRIEMEVVVGTYTGQERALS</sequence>
<gene>
    <name evidence="1" type="ORF">L5014_37915</name>
</gene>
<reference evidence="1" key="1">
    <citation type="submission" date="2022-01" db="EMBL/GenBank/DDBJ databases">
        <title>Genome sequence and assembly of Parabukholderia sp. RG36.</title>
        <authorList>
            <person name="Chhetri G."/>
        </authorList>
    </citation>
    <scope>NUCLEOTIDE SEQUENCE</scope>
    <source>
        <strain evidence="1">RG36</strain>
    </source>
</reference>
<dbReference type="AlphaFoldDB" id="A0A9X1ZZT6"/>